<keyword evidence="3" id="KW-1185">Reference proteome</keyword>
<feature type="domain" description="Cobalamin-independent methionine synthase MetE C-terminal/archaeal" evidence="1">
    <location>
        <begin position="21"/>
        <end position="356"/>
    </location>
</feature>
<dbReference type="GO" id="GO:0008270">
    <property type="term" value="F:zinc ion binding"/>
    <property type="evidence" value="ECO:0007669"/>
    <property type="project" value="InterPro"/>
</dbReference>
<evidence type="ECO:0000259" key="1">
    <source>
        <dbReference type="Pfam" id="PF01717"/>
    </source>
</evidence>
<dbReference type="Proteomes" id="UP000254651">
    <property type="component" value="Unassembled WGS sequence"/>
</dbReference>
<dbReference type="GO" id="GO:0032259">
    <property type="term" value="P:methylation"/>
    <property type="evidence" value="ECO:0007669"/>
    <property type="project" value="UniProtKB-KW"/>
</dbReference>
<dbReference type="PANTHER" id="PTHR43844">
    <property type="entry name" value="METHIONINE SYNTHASE"/>
    <property type="match status" value="1"/>
</dbReference>
<dbReference type="GO" id="GO:0009086">
    <property type="term" value="P:methionine biosynthetic process"/>
    <property type="evidence" value="ECO:0007669"/>
    <property type="project" value="InterPro"/>
</dbReference>
<keyword evidence="2" id="KW-0489">Methyltransferase</keyword>
<name>A0A378UDX9_BERDE</name>
<dbReference type="InterPro" id="IPR002629">
    <property type="entry name" value="Met_Synth_C/arc"/>
</dbReference>
<reference evidence="2 3" key="1">
    <citation type="submission" date="2018-06" db="EMBL/GenBank/DDBJ databases">
        <authorList>
            <consortium name="Pathogen Informatics"/>
            <person name="Doyle S."/>
        </authorList>
    </citation>
    <scope>NUCLEOTIDE SEQUENCE [LARGE SCALE GENOMIC DNA]</scope>
    <source>
        <strain evidence="2 3">NCTC10295</strain>
    </source>
</reference>
<dbReference type="Pfam" id="PF01717">
    <property type="entry name" value="Meth_synt_2"/>
    <property type="match status" value="1"/>
</dbReference>
<dbReference type="InterPro" id="IPR038071">
    <property type="entry name" value="UROD/MetE-like_sf"/>
</dbReference>
<dbReference type="GO" id="GO:0003871">
    <property type="term" value="F:5-methyltetrahydropteroyltriglutamate-homocysteine S-methyltransferase activity"/>
    <property type="evidence" value="ECO:0007669"/>
    <property type="project" value="InterPro"/>
</dbReference>
<dbReference type="PANTHER" id="PTHR43844:SF1">
    <property type="entry name" value="METHIONINE SYNTHASE"/>
    <property type="match status" value="1"/>
</dbReference>
<accession>A0A378UDX9</accession>
<dbReference type="Gene3D" id="3.20.20.210">
    <property type="match status" value="1"/>
</dbReference>
<dbReference type="RefSeq" id="WP_066076859.1">
    <property type="nucleotide sequence ID" value="NZ_CP181246.1"/>
</dbReference>
<evidence type="ECO:0000313" key="3">
    <source>
        <dbReference type="Proteomes" id="UP000254651"/>
    </source>
</evidence>
<dbReference type="CDD" id="cd03311">
    <property type="entry name" value="CIMS_C_terminal_like"/>
    <property type="match status" value="1"/>
</dbReference>
<organism evidence="2 3">
    <name type="scientific">Bergeriella denitrificans</name>
    <name type="common">Neisseria denitrificans</name>
    <dbReference type="NCBI Taxonomy" id="494"/>
    <lineage>
        <taxon>Bacteria</taxon>
        <taxon>Pseudomonadati</taxon>
        <taxon>Pseudomonadota</taxon>
        <taxon>Betaproteobacteria</taxon>
        <taxon>Neisseriales</taxon>
        <taxon>Neisseriaceae</taxon>
        <taxon>Bergeriella</taxon>
    </lineage>
</organism>
<dbReference type="AlphaFoldDB" id="A0A378UDX9"/>
<dbReference type="NCBIfam" id="NF005085">
    <property type="entry name" value="PRK06520.1"/>
    <property type="match status" value="1"/>
</dbReference>
<dbReference type="EMBL" id="UGQS01000001">
    <property type="protein sequence ID" value="STZ75507.1"/>
    <property type="molecule type" value="Genomic_DNA"/>
</dbReference>
<proteinExistence type="predicted"/>
<dbReference type="SUPFAM" id="SSF51726">
    <property type="entry name" value="UROD/MetE-like"/>
    <property type="match status" value="1"/>
</dbReference>
<gene>
    <name evidence="2" type="ORF">NCTC10295_00231</name>
</gene>
<evidence type="ECO:0000313" key="2">
    <source>
        <dbReference type="EMBL" id="STZ75507.1"/>
    </source>
</evidence>
<sequence length="382" mass="43079">MSKLFPQATLRDRAPFRFDIVGSFLRPDALKQARRQCVCGECSVEDLHAVEDAEVAKLVAQEKAVGLPNVTDGEFRRTWWHLDFLFELLGVELEDAKEYSTQFKAHMHRPVTLKITGKIEFPKVHPFIDHFKGLQKAAGDYPVKFTIPSPSMLHLITCVRTPNPQLIERYAGNEEQLFADTTAAYIDAVNALYAAGCRILQLDDTAWGEFCSEEKRALYTAQGVDIDAVAKRYVKMLNDIRDAAPADMAITMHICRGNFRSTWFSSGGYEPVAEILFGGCHVDGFFLEYDSDRAGDFKPLRFIQNQQVVLGLITSKNGDLEDKAAIIERIKEAAQYVDINQLCLSPQCGFASTEEGNVLTEEDQWKKLELVREIVEEVWGKV</sequence>
<protein>
    <submittedName>
        <fullName evidence="2">5-methyltetrahydropteroyltriglutamate--homocysteine methyltransferase</fullName>
    </submittedName>
</protein>
<keyword evidence="2" id="KW-0808">Transferase</keyword>